<keyword evidence="2" id="KW-1185">Reference proteome</keyword>
<dbReference type="AlphaFoldDB" id="V9E4H3"/>
<sequence length="67" mass="7789">MLLGMHLRAIMCRTLDFRTGAARTGKRKVTAPRLDVTKDMQEATDVMALTRMDLTAERIWKHIRQNF</sequence>
<protein>
    <submittedName>
        <fullName evidence="1">Uncharacterized protein</fullName>
    </submittedName>
</protein>
<name>V9E4H3_PHYNI</name>
<reference evidence="1 2" key="1">
    <citation type="submission" date="2013-11" db="EMBL/GenBank/DDBJ databases">
        <title>The Genome Sequence of Phytophthora parasitica P1569.</title>
        <authorList>
            <consortium name="The Broad Institute Genomics Platform"/>
            <person name="Russ C."/>
            <person name="Tyler B."/>
            <person name="Panabieres F."/>
            <person name="Shan W."/>
            <person name="Tripathy S."/>
            <person name="Grunwald N."/>
            <person name="Machado M."/>
            <person name="Johnson C.S."/>
            <person name="Arredondo F."/>
            <person name="Hong C."/>
            <person name="Coffey M."/>
            <person name="Young S.K."/>
            <person name="Zeng Q."/>
            <person name="Gargeya S."/>
            <person name="Fitzgerald M."/>
            <person name="Abouelleil A."/>
            <person name="Alvarado L."/>
            <person name="Chapman S.B."/>
            <person name="Gainer-Dewar J."/>
            <person name="Goldberg J."/>
            <person name="Griggs A."/>
            <person name="Gujja S."/>
            <person name="Hansen M."/>
            <person name="Howarth C."/>
            <person name="Imamovic A."/>
            <person name="Ireland A."/>
            <person name="Larimer J."/>
            <person name="McCowan C."/>
            <person name="Murphy C."/>
            <person name="Pearson M."/>
            <person name="Poon T.W."/>
            <person name="Priest M."/>
            <person name="Roberts A."/>
            <person name="Saif S."/>
            <person name="Shea T."/>
            <person name="Sykes S."/>
            <person name="Wortman J."/>
            <person name="Nusbaum C."/>
            <person name="Birren B."/>
        </authorList>
    </citation>
    <scope>NUCLEOTIDE SEQUENCE [LARGE SCALE GENOMIC DNA]</scope>
    <source>
        <strain evidence="1 2">P1569</strain>
    </source>
</reference>
<organism evidence="1 2">
    <name type="scientific">Phytophthora nicotianae P1569</name>
    <dbReference type="NCBI Taxonomy" id="1317065"/>
    <lineage>
        <taxon>Eukaryota</taxon>
        <taxon>Sar</taxon>
        <taxon>Stramenopiles</taxon>
        <taxon>Oomycota</taxon>
        <taxon>Peronosporomycetes</taxon>
        <taxon>Peronosporales</taxon>
        <taxon>Peronosporaceae</taxon>
        <taxon>Phytophthora</taxon>
    </lineage>
</organism>
<evidence type="ECO:0000313" key="2">
    <source>
        <dbReference type="Proteomes" id="UP000018721"/>
    </source>
</evidence>
<accession>V9E4H3</accession>
<dbReference type="Proteomes" id="UP000018721">
    <property type="component" value="Unassembled WGS sequence"/>
</dbReference>
<evidence type="ECO:0000313" key="1">
    <source>
        <dbReference type="EMBL" id="ETI33423.1"/>
    </source>
</evidence>
<dbReference type="EMBL" id="ANIZ01003458">
    <property type="protein sequence ID" value="ETI33423.1"/>
    <property type="molecule type" value="Genomic_DNA"/>
</dbReference>
<dbReference type="HOGENOM" id="CLU_2818047_0_0_1"/>
<gene>
    <name evidence="1" type="ORF">F443_19899</name>
</gene>
<comment type="caution">
    <text evidence="1">The sequence shown here is derived from an EMBL/GenBank/DDBJ whole genome shotgun (WGS) entry which is preliminary data.</text>
</comment>
<proteinExistence type="predicted"/>